<keyword evidence="3" id="KW-0677">Repeat</keyword>
<feature type="signal peptide" evidence="5">
    <location>
        <begin position="1"/>
        <end position="29"/>
    </location>
</feature>
<dbReference type="EMBL" id="KB301235">
    <property type="protein sequence ID" value="ELU05776.1"/>
    <property type="molecule type" value="Genomic_DNA"/>
</dbReference>
<dbReference type="Pfam" id="PF13516">
    <property type="entry name" value="LRR_6"/>
    <property type="match status" value="1"/>
</dbReference>
<dbReference type="Pfam" id="PF13855">
    <property type="entry name" value="LRR_8"/>
    <property type="match status" value="3"/>
</dbReference>
<sequence length="538" mass="60451">MGYFNFLQRPTWLLLLVLPFNVLPAPSLGQETPSQFYDGRHNDISFVPTDIPSNTQILYLSYNNLTSIGARAFSKLQALSTVDLAFNSINFISPKSFLETRVSSLDLCWNQLKNFPDLRTLHLSLTFLDLCRNKLTQVPVSVLQGLRLKSIDLSNNEISEFPDFSLLADTLTVIDLSYNPIAKIRPELLTPLVNLERLYLENALLAVVPDFSLMPFPNAMKELHLSRNHIKTFPPRVFKTLSLLTELFLAHNQIESVAESSLTGLTSLDSLDLSHNRMSHLPDIRSVKRSLTFLDLSHNDFSRLAENDIPGLVSLMAKLDYLVVKDAHLRTIGDIRSLVHPESDLHLDMSGNNDLVCDCSLAWIKNSNIAKDLKPDSRPCGQPQKFRGVRWDSISAASLCEGQPIPEPKRPEIKHFTETKVESLVEAVNEDTGIPQPMRETDDHWNTVHVAPIIITKDVDWSFLTDHVTLVCVVAFGTFLWLSIAIYVCVSTQKKKRKTAKEISKSPTMMVSEPGALTFVYRQQETNSGALKSIPADT</sequence>
<name>R7UQT1_CAPTE</name>
<dbReference type="PROSITE" id="PS51450">
    <property type="entry name" value="LRR"/>
    <property type="match status" value="2"/>
</dbReference>
<keyword evidence="8" id="KW-1185">Reference proteome</keyword>
<evidence type="ECO:0000256" key="3">
    <source>
        <dbReference type="ARBA" id="ARBA00022737"/>
    </source>
</evidence>
<dbReference type="InterPro" id="IPR003591">
    <property type="entry name" value="Leu-rich_rpt_typical-subtyp"/>
</dbReference>
<dbReference type="SMART" id="SM00369">
    <property type="entry name" value="LRR_TYP"/>
    <property type="match status" value="10"/>
</dbReference>
<feature type="transmembrane region" description="Helical" evidence="4">
    <location>
        <begin position="468"/>
        <end position="490"/>
    </location>
</feature>
<evidence type="ECO:0000313" key="6">
    <source>
        <dbReference type="EMBL" id="ELU05776.1"/>
    </source>
</evidence>
<evidence type="ECO:0008006" key="9">
    <source>
        <dbReference type="Google" id="ProtNLM"/>
    </source>
</evidence>
<dbReference type="EMBL" id="AMQN01007707">
    <property type="status" value="NOT_ANNOTATED_CDS"/>
    <property type="molecule type" value="Genomic_DNA"/>
</dbReference>
<dbReference type="SUPFAM" id="SSF52058">
    <property type="entry name" value="L domain-like"/>
    <property type="match status" value="1"/>
</dbReference>
<dbReference type="PANTHER" id="PTHR24366">
    <property type="entry name" value="IG(IMMUNOGLOBULIN) AND LRR(LEUCINE RICH REPEAT) DOMAINS"/>
    <property type="match status" value="1"/>
</dbReference>
<evidence type="ECO:0000256" key="5">
    <source>
        <dbReference type="SAM" id="SignalP"/>
    </source>
</evidence>
<evidence type="ECO:0000313" key="8">
    <source>
        <dbReference type="Proteomes" id="UP000014760"/>
    </source>
</evidence>
<proteinExistence type="predicted"/>
<protein>
    <recommendedName>
        <fullName evidence="9">LRRCT domain-containing protein</fullName>
    </recommendedName>
</protein>
<evidence type="ECO:0000256" key="4">
    <source>
        <dbReference type="SAM" id="Phobius"/>
    </source>
</evidence>
<accession>R7UQT1</accession>
<evidence type="ECO:0000313" key="7">
    <source>
        <dbReference type="EnsemblMetazoa" id="CapteP221383"/>
    </source>
</evidence>
<keyword evidence="4" id="KW-0472">Membrane</keyword>
<dbReference type="SMART" id="SM00364">
    <property type="entry name" value="LRR_BAC"/>
    <property type="match status" value="8"/>
</dbReference>
<dbReference type="OrthoDB" id="6078330at2759"/>
<keyword evidence="4" id="KW-0812">Transmembrane</keyword>
<keyword evidence="2 5" id="KW-0732">Signal</keyword>
<reference evidence="8" key="1">
    <citation type="submission" date="2012-12" db="EMBL/GenBank/DDBJ databases">
        <authorList>
            <person name="Hellsten U."/>
            <person name="Grimwood J."/>
            <person name="Chapman J.A."/>
            <person name="Shapiro H."/>
            <person name="Aerts A."/>
            <person name="Otillar R.P."/>
            <person name="Terry A.Y."/>
            <person name="Boore J.L."/>
            <person name="Simakov O."/>
            <person name="Marletaz F."/>
            <person name="Cho S.-J."/>
            <person name="Edsinger-Gonzales E."/>
            <person name="Havlak P."/>
            <person name="Kuo D.-H."/>
            <person name="Larsson T."/>
            <person name="Lv J."/>
            <person name="Arendt D."/>
            <person name="Savage R."/>
            <person name="Osoegawa K."/>
            <person name="de Jong P."/>
            <person name="Lindberg D.R."/>
            <person name="Seaver E.C."/>
            <person name="Weisblat D.A."/>
            <person name="Putnam N.H."/>
            <person name="Grigoriev I.V."/>
            <person name="Rokhsar D.S."/>
        </authorList>
    </citation>
    <scope>NUCLEOTIDE SEQUENCE</scope>
    <source>
        <strain evidence="8">I ESC-2004</strain>
    </source>
</reference>
<dbReference type="InterPro" id="IPR001611">
    <property type="entry name" value="Leu-rich_rpt"/>
</dbReference>
<reference evidence="7" key="3">
    <citation type="submission" date="2015-06" db="UniProtKB">
        <authorList>
            <consortium name="EnsemblMetazoa"/>
        </authorList>
    </citation>
    <scope>IDENTIFICATION</scope>
</reference>
<reference evidence="6 8" key="2">
    <citation type="journal article" date="2013" name="Nature">
        <title>Insights into bilaterian evolution from three spiralian genomes.</title>
        <authorList>
            <person name="Simakov O."/>
            <person name="Marletaz F."/>
            <person name="Cho S.J."/>
            <person name="Edsinger-Gonzales E."/>
            <person name="Havlak P."/>
            <person name="Hellsten U."/>
            <person name="Kuo D.H."/>
            <person name="Larsson T."/>
            <person name="Lv J."/>
            <person name="Arendt D."/>
            <person name="Savage R."/>
            <person name="Osoegawa K."/>
            <person name="de Jong P."/>
            <person name="Grimwood J."/>
            <person name="Chapman J.A."/>
            <person name="Shapiro H."/>
            <person name="Aerts A."/>
            <person name="Otillar R.P."/>
            <person name="Terry A.Y."/>
            <person name="Boore J.L."/>
            <person name="Grigoriev I.V."/>
            <person name="Lindberg D.R."/>
            <person name="Seaver E.C."/>
            <person name="Weisblat D.A."/>
            <person name="Putnam N.H."/>
            <person name="Rokhsar D.S."/>
        </authorList>
    </citation>
    <scope>NUCLEOTIDE SEQUENCE</scope>
    <source>
        <strain evidence="6 8">I ESC-2004</strain>
    </source>
</reference>
<dbReference type="AlphaFoldDB" id="R7UQT1"/>
<gene>
    <name evidence="6" type="ORF">CAPTEDRAFT_221383</name>
</gene>
<dbReference type="PRINTS" id="PR00019">
    <property type="entry name" value="LEURICHRPT"/>
</dbReference>
<dbReference type="PANTHER" id="PTHR24366:SF161">
    <property type="entry name" value="TIR DOMAIN-CONTAINING PROTEIN"/>
    <property type="match status" value="1"/>
</dbReference>
<dbReference type="Gene3D" id="3.80.10.10">
    <property type="entry name" value="Ribonuclease Inhibitor"/>
    <property type="match status" value="3"/>
</dbReference>
<keyword evidence="1" id="KW-0433">Leucine-rich repeat</keyword>
<keyword evidence="4" id="KW-1133">Transmembrane helix</keyword>
<dbReference type="HOGENOM" id="CLU_506469_0_0_1"/>
<dbReference type="EnsemblMetazoa" id="CapteT221383">
    <property type="protein sequence ID" value="CapteP221383"/>
    <property type="gene ID" value="CapteG221383"/>
</dbReference>
<dbReference type="OMA" id="FHLCEDA"/>
<organism evidence="6">
    <name type="scientific">Capitella teleta</name>
    <name type="common">Polychaete worm</name>
    <dbReference type="NCBI Taxonomy" id="283909"/>
    <lineage>
        <taxon>Eukaryota</taxon>
        <taxon>Metazoa</taxon>
        <taxon>Spiralia</taxon>
        <taxon>Lophotrochozoa</taxon>
        <taxon>Annelida</taxon>
        <taxon>Polychaeta</taxon>
        <taxon>Sedentaria</taxon>
        <taxon>Scolecida</taxon>
        <taxon>Capitellidae</taxon>
        <taxon>Capitella</taxon>
    </lineage>
</organism>
<feature type="chain" id="PRO_5008788313" description="LRRCT domain-containing protein" evidence="5">
    <location>
        <begin position="30"/>
        <end position="538"/>
    </location>
</feature>
<dbReference type="Proteomes" id="UP000014760">
    <property type="component" value="Unassembled WGS sequence"/>
</dbReference>
<dbReference type="STRING" id="283909.R7UQT1"/>
<dbReference type="InterPro" id="IPR032675">
    <property type="entry name" value="LRR_dom_sf"/>
</dbReference>
<evidence type="ECO:0000256" key="2">
    <source>
        <dbReference type="ARBA" id="ARBA00022729"/>
    </source>
</evidence>
<evidence type="ECO:0000256" key="1">
    <source>
        <dbReference type="ARBA" id="ARBA00022614"/>
    </source>
</evidence>